<evidence type="ECO:0000313" key="3">
    <source>
        <dbReference type="Proteomes" id="UP000288216"/>
    </source>
</evidence>
<dbReference type="OrthoDB" id="8871667at2759"/>
<dbReference type="AlphaFoldDB" id="A0A401Q3X8"/>
<name>A0A401Q3X8_SCYTO</name>
<keyword evidence="3" id="KW-1185">Reference proteome</keyword>
<evidence type="ECO:0000256" key="1">
    <source>
        <dbReference type="SAM" id="MobiDB-lite"/>
    </source>
</evidence>
<dbReference type="Proteomes" id="UP000288216">
    <property type="component" value="Unassembled WGS sequence"/>
</dbReference>
<protein>
    <recommendedName>
        <fullName evidence="4">START domain-containing protein</fullName>
    </recommendedName>
</protein>
<dbReference type="InterPro" id="IPR023393">
    <property type="entry name" value="START-like_dom_sf"/>
</dbReference>
<dbReference type="EMBL" id="BFAA01014855">
    <property type="protein sequence ID" value="GCB80129.1"/>
    <property type="molecule type" value="Genomic_DNA"/>
</dbReference>
<accession>A0A401Q3X8</accession>
<feature type="region of interest" description="Disordered" evidence="1">
    <location>
        <begin position="70"/>
        <end position="98"/>
    </location>
</feature>
<evidence type="ECO:0008006" key="4">
    <source>
        <dbReference type="Google" id="ProtNLM"/>
    </source>
</evidence>
<dbReference type="SUPFAM" id="SSF55961">
    <property type="entry name" value="Bet v1-like"/>
    <property type="match status" value="1"/>
</dbReference>
<comment type="caution">
    <text evidence="2">The sequence shown here is derived from an EMBL/GenBank/DDBJ whole genome shotgun (WGS) entry which is preliminary data.</text>
</comment>
<gene>
    <name evidence="2" type="ORF">scyTo_0019665</name>
</gene>
<evidence type="ECO:0000313" key="2">
    <source>
        <dbReference type="EMBL" id="GCB80129.1"/>
    </source>
</evidence>
<proteinExistence type="predicted"/>
<dbReference type="STRING" id="75743.A0A401Q3X8"/>
<feature type="compositionally biased region" description="Polar residues" evidence="1">
    <location>
        <begin position="88"/>
        <end position="98"/>
    </location>
</feature>
<sequence length="98" mass="11117">MCPCRCVCVPLSNGFDYLLTYSDDPQTVFPRYCVSWMMSSGMPDFLEKLHTAAVRARNMEIKIKDYISSRASESVDAKQLQNPERKGSSCSSQQMDYA</sequence>
<organism evidence="2 3">
    <name type="scientific">Scyliorhinus torazame</name>
    <name type="common">Cloudy catshark</name>
    <name type="synonym">Catulus torazame</name>
    <dbReference type="NCBI Taxonomy" id="75743"/>
    <lineage>
        <taxon>Eukaryota</taxon>
        <taxon>Metazoa</taxon>
        <taxon>Chordata</taxon>
        <taxon>Craniata</taxon>
        <taxon>Vertebrata</taxon>
        <taxon>Chondrichthyes</taxon>
        <taxon>Elasmobranchii</taxon>
        <taxon>Galeomorphii</taxon>
        <taxon>Galeoidea</taxon>
        <taxon>Carcharhiniformes</taxon>
        <taxon>Scyliorhinidae</taxon>
        <taxon>Scyliorhinus</taxon>
    </lineage>
</organism>
<dbReference type="Gene3D" id="3.30.530.20">
    <property type="match status" value="1"/>
</dbReference>
<reference evidence="2 3" key="1">
    <citation type="journal article" date="2018" name="Nat. Ecol. Evol.">
        <title>Shark genomes provide insights into elasmobranch evolution and the origin of vertebrates.</title>
        <authorList>
            <person name="Hara Y"/>
            <person name="Yamaguchi K"/>
            <person name="Onimaru K"/>
            <person name="Kadota M"/>
            <person name="Koyanagi M"/>
            <person name="Keeley SD"/>
            <person name="Tatsumi K"/>
            <person name="Tanaka K"/>
            <person name="Motone F"/>
            <person name="Kageyama Y"/>
            <person name="Nozu R"/>
            <person name="Adachi N"/>
            <person name="Nishimura O"/>
            <person name="Nakagawa R"/>
            <person name="Tanegashima C"/>
            <person name="Kiyatake I"/>
            <person name="Matsumoto R"/>
            <person name="Murakumo K"/>
            <person name="Nishida K"/>
            <person name="Terakita A"/>
            <person name="Kuratani S"/>
            <person name="Sato K"/>
            <person name="Hyodo S Kuraku.S."/>
        </authorList>
    </citation>
    <scope>NUCLEOTIDE SEQUENCE [LARGE SCALE GENOMIC DNA]</scope>
</reference>